<dbReference type="KEGG" id="yey:Y11_35421"/>
<dbReference type="PATRIC" id="fig|930944.6.peg.3525"/>
<dbReference type="EMBL" id="FR729477">
    <property type="protein sequence ID" value="CBY28988.1"/>
    <property type="molecule type" value="Genomic_DNA"/>
</dbReference>
<accession>A0A0H3NUN2</accession>
<dbReference type="Proteomes" id="UP000008084">
    <property type="component" value="Chromosome"/>
</dbReference>
<name>A0A0H3NUN2_YERE1</name>
<evidence type="ECO:0000313" key="2">
    <source>
        <dbReference type="Proteomes" id="UP000008084"/>
    </source>
</evidence>
<organism evidence="1 2">
    <name type="scientific">Yersinia enterocolitica subsp. palearctica serotype O:3 (strain DSM 13030 / CIP 106945 / Y11)</name>
    <dbReference type="NCBI Taxonomy" id="930944"/>
    <lineage>
        <taxon>Bacteria</taxon>
        <taxon>Pseudomonadati</taxon>
        <taxon>Pseudomonadota</taxon>
        <taxon>Gammaproteobacteria</taxon>
        <taxon>Enterobacterales</taxon>
        <taxon>Yersiniaceae</taxon>
        <taxon>Yersinia</taxon>
    </lineage>
</organism>
<evidence type="ECO:0000313" key="1">
    <source>
        <dbReference type="EMBL" id="CBY28988.1"/>
    </source>
</evidence>
<reference evidence="1 2" key="1">
    <citation type="journal article" date="2011" name="J. Bacteriol.">
        <title>Complete genome sequence of Yersinia enterocolitica subsp. palearctica serogroup O:3.</title>
        <authorList>
            <person name="Batzilla J."/>
            <person name="Hoper D."/>
            <person name="Antonenka U."/>
            <person name="Heesemann J."/>
            <person name="Rakin A."/>
        </authorList>
    </citation>
    <scope>NUCLEOTIDE SEQUENCE [LARGE SCALE GENOMIC DNA]</scope>
    <source>
        <strain evidence="2">DSM 13030 / CIP 106945 / Y11</strain>
    </source>
</reference>
<dbReference type="RefSeq" id="WP_005156620.1">
    <property type="nucleotide sequence ID" value="NC_017564.1"/>
</dbReference>
<proteinExistence type="predicted"/>
<evidence type="ECO:0008006" key="3">
    <source>
        <dbReference type="Google" id="ProtNLM"/>
    </source>
</evidence>
<dbReference type="HOGENOM" id="CLU_1916293_0_0_6"/>
<dbReference type="GeneID" id="31411489"/>
<sequence>MSRIDIEGALPLLSDRGFIGEQPQNLDHERQKQQFARYLPPRSSAMQDIAHSTAASGEGKLMQTDYRILSGPLSGVQVHVSLAAHGLHIVLSHNNRGWVERLQRLQTRWQRQLHQLGFPCLLEVTHGGDTIG</sequence>
<gene>
    <name evidence="1" type="ordered locus">Y11_35421</name>
</gene>
<protein>
    <recommendedName>
        <fullName evidence="3">Type III secretion system protein SsaP</fullName>
    </recommendedName>
</protein>
<dbReference type="AlphaFoldDB" id="A0A0H3NUN2"/>